<keyword evidence="1" id="KW-0812">Transmembrane</keyword>
<accession>A0A285UU22</accession>
<dbReference type="Proteomes" id="UP000219167">
    <property type="component" value="Unassembled WGS sequence"/>
</dbReference>
<dbReference type="EMBL" id="OBQD01000014">
    <property type="protein sequence ID" value="SOC45322.1"/>
    <property type="molecule type" value="Genomic_DNA"/>
</dbReference>
<feature type="transmembrane region" description="Helical" evidence="1">
    <location>
        <begin position="12"/>
        <end position="33"/>
    </location>
</feature>
<keyword evidence="1" id="KW-1133">Transmembrane helix</keyword>
<sequence>MVASRLNALLNACLPVAFAVVVMGFVWELAVAFGKVPHVWTARGMQDSVSMGSVRFSHVSGLLSWHCSHWP</sequence>
<organism evidence="2 3">
    <name type="scientific">Rhizobium subbaraonis</name>
    <dbReference type="NCBI Taxonomy" id="908946"/>
    <lineage>
        <taxon>Bacteria</taxon>
        <taxon>Pseudomonadati</taxon>
        <taxon>Pseudomonadota</taxon>
        <taxon>Alphaproteobacteria</taxon>
        <taxon>Hyphomicrobiales</taxon>
        <taxon>Rhizobiaceae</taxon>
        <taxon>Rhizobium/Agrobacterium group</taxon>
        <taxon>Rhizobium</taxon>
    </lineage>
</organism>
<evidence type="ECO:0000313" key="2">
    <source>
        <dbReference type="EMBL" id="SOC45322.1"/>
    </source>
</evidence>
<gene>
    <name evidence="2" type="ORF">SAMN05892877_114160</name>
</gene>
<evidence type="ECO:0000313" key="3">
    <source>
        <dbReference type="Proteomes" id="UP000219167"/>
    </source>
</evidence>
<reference evidence="2 3" key="1">
    <citation type="submission" date="2017-08" db="EMBL/GenBank/DDBJ databases">
        <authorList>
            <person name="de Groot N.N."/>
        </authorList>
    </citation>
    <scope>NUCLEOTIDE SEQUENCE [LARGE SCALE GENOMIC DNA]</scope>
    <source>
        <strain evidence="2 3">JC85</strain>
    </source>
</reference>
<keyword evidence="3" id="KW-1185">Reference proteome</keyword>
<proteinExistence type="predicted"/>
<protein>
    <submittedName>
        <fullName evidence="2">Uncharacterized protein</fullName>
    </submittedName>
</protein>
<evidence type="ECO:0000256" key="1">
    <source>
        <dbReference type="SAM" id="Phobius"/>
    </source>
</evidence>
<keyword evidence="1" id="KW-0472">Membrane</keyword>
<name>A0A285UU22_9HYPH</name>
<dbReference type="AlphaFoldDB" id="A0A285UU22"/>